<keyword evidence="2" id="KW-0812">Transmembrane</keyword>
<evidence type="ECO:0000313" key="4">
    <source>
        <dbReference type="Proteomes" id="UP000613740"/>
    </source>
</evidence>
<accession>A0A836B5R7</accession>
<feature type="transmembrane region" description="Helical" evidence="2">
    <location>
        <begin position="104"/>
        <end position="137"/>
    </location>
</feature>
<dbReference type="Proteomes" id="UP000613740">
    <property type="component" value="Unassembled WGS sequence"/>
</dbReference>
<feature type="region of interest" description="Disordered" evidence="1">
    <location>
        <begin position="337"/>
        <end position="359"/>
    </location>
</feature>
<gene>
    <name evidence="3" type="ORF">HYH02_006937</name>
</gene>
<evidence type="ECO:0000313" key="3">
    <source>
        <dbReference type="EMBL" id="KAG2448355.1"/>
    </source>
</evidence>
<name>A0A836B5R7_9CHLO</name>
<sequence length="359" mass="38489">MHEPTRKKSALKYVPWVAIIAFLFIFVGVIVWATGANTALSNTNNALSTLSVEADGYVQTIHSVAVGASVVCCLMAALMVLMSGGRTCLERAVDQRGKAVCGSWLWLATEAVLCAVWWLILFWLVFVIFGSCLWYGATYTVRGVLQVSINTAVAYGNNTMLPPSPFPSLPPPSPLNVTNSTALKLPPPSRSPPPPFVCPSSCLNLALFNFLVQKNICVCSVARMSQALYNTNKAYDALGSVVAGAFLMWCGASFLLMSSVADFAKTKRERELLLRAQRAAVDAAAGQLALGTAPGYAPGYGGDTLPLIKTQQMQQAALQQQQMQQMQMAQMMAQAQAAQMRPPGQMSASASTQNLGHQV</sequence>
<dbReference type="EMBL" id="JAEHOD010000018">
    <property type="protein sequence ID" value="KAG2448355.1"/>
    <property type="molecule type" value="Genomic_DNA"/>
</dbReference>
<feature type="compositionally biased region" description="Polar residues" evidence="1">
    <location>
        <begin position="346"/>
        <end position="359"/>
    </location>
</feature>
<protein>
    <submittedName>
        <fullName evidence="3">Uncharacterized protein</fullName>
    </submittedName>
</protein>
<comment type="caution">
    <text evidence="3">The sequence shown here is derived from an EMBL/GenBank/DDBJ whole genome shotgun (WGS) entry which is preliminary data.</text>
</comment>
<feature type="transmembrane region" description="Helical" evidence="2">
    <location>
        <begin position="60"/>
        <end position="83"/>
    </location>
</feature>
<feature type="transmembrane region" description="Helical" evidence="2">
    <location>
        <begin position="16"/>
        <end position="40"/>
    </location>
</feature>
<proteinExistence type="predicted"/>
<keyword evidence="4" id="KW-1185">Reference proteome</keyword>
<keyword evidence="2" id="KW-1133">Transmembrane helix</keyword>
<feature type="transmembrane region" description="Helical" evidence="2">
    <location>
        <begin position="237"/>
        <end position="260"/>
    </location>
</feature>
<organism evidence="3 4">
    <name type="scientific">Chlamydomonas schloesseri</name>
    <dbReference type="NCBI Taxonomy" id="2026947"/>
    <lineage>
        <taxon>Eukaryota</taxon>
        <taxon>Viridiplantae</taxon>
        <taxon>Chlorophyta</taxon>
        <taxon>core chlorophytes</taxon>
        <taxon>Chlorophyceae</taxon>
        <taxon>CS clade</taxon>
        <taxon>Chlamydomonadales</taxon>
        <taxon>Chlamydomonadaceae</taxon>
        <taxon>Chlamydomonas</taxon>
    </lineage>
</organism>
<dbReference type="AlphaFoldDB" id="A0A836B5R7"/>
<dbReference type="OrthoDB" id="538785at2759"/>
<evidence type="ECO:0000256" key="1">
    <source>
        <dbReference type="SAM" id="MobiDB-lite"/>
    </source>
</evidence>
<reference evidence="3" key="1">
    <citation type="journal article" date="2020" name="bioRxiv">
        <title>Comparative genomics of Chlamydomonas.</title>
        <authorList>
            <person name="Craig R.J."/>
            <person name="Hasan A.R."/>
            <person name="Ness R.W."/>
            <person name="Keightley P.D."/>
        </authorList>
    </citation>
    <scope>NUCLEOTIDE SEQUENCE</scope>
    <source>
        <strain evidence="3">CCAP 11/173</strain>
    </source>
</reference>
<evidence type="ECO:0000256" key="2">
    <source>
        <dbReference type="SAM" id="Phobius"/>
    </source>
</evidence>
<keyword evidence="2" id="KW-0472">Membrane</keyword>